<dbReference type="GO" id="GO:0008270">
    <property type="term" value="F:zinc ion binding"/>
    <property type="evidence" value="ECO:0007669"/>
    <property type="project" value="UniProtKB-KW"/>
</dbReference>
<dbReference type="InterPro" id="IPR013087">
    <property type="entry name" value="Znf_C2H2_type"/>
</dbReference>
<dbReference type="AlphaFoldDB" id="A0A7M5X828"/>
<dbReference type="FunFam" id="3.30.160.60:FF:000324">
    <property type="entry name" value="Early growth response protein 4"/>
    <property type="match status" value="1"/>
</dbReference>
<evidence type="ECO:0000256" key="5">
    <source>
        <dbReference type="ARBA" id="ARBA00022737"/>
    </source>
</evidence>
<evidence type="ECO:0000256" key="12">
    <source>
        <dbReference type="PROSITE-ProRule" id="PRU00042"/>
    </source>
</evidence>
<evidence type="ECO:0000256" key="14">
    <source>
        <dbReference type="SAM" id="MobiDB-lite"/>
    </source>
</evidence>
<evidence type="ECO:0000256" key="9">
    <source>
        <dbReference type="ARBA" id="ARBA00023125"/>
    </source>
</evidence>
<dbReference type="InterPro" id="IPR036236">
    <property type="entry name" value="Znf_C2H2_sf"/>
</dbReference>
<keyword evidence="5" id="KW-0677">Repeat</keyword>
<dbReference type="FunFam" id="3.30.160.60:FF:000097">
    <property type="entry name" value="Zinc finger protein"/>
    <property type="match status" value="1"/>
</dbReference>
<dbReference type="GO" id="GO:0000981">
    <property type="term" value="F:DNA-binding transcription factor activity, RNA polymerase II-specific"/>
    <property type="evidence" value="ECO:0007669"/>
    <property type="project" value="TreeGrafter"/>
</dbReference>
<dbReference type="GO" id="GO:0000978">
    <property type="term" value="F:RNA polymerase II cis-regulatory region sequence-specific DNA binding"/>
    <property type="evidence" value="ECO:0007669"/>
    <property type="project" value="TreeGrafter"/>
</dbReference>
<dbReference type="PANTHER" id="PTHR23235:SF60">
    <property type="entry name" value="STRIPE, ISOFORM D"/>
    <property type="match status" value="1"/>
</dbReference>
<comment type="similarity">
    <text evidence="3">Belongs to the EGR C2H2-type zinc-finger protein family.</text>
</comment>
<feature type="region of interest" description="Disordered" evidence="14">
    <location>
        <begin position="116"/>
        <end position="207"/>
    </location>
</feature>
<evidence type="ECO:0000256" key="3">
    <source>
        <dbReference type="ARBA" id="ARBA00005682"/>
    </source>
</evidence>
<dbReference type="GO" id="GO:0005634">
    <property type="term" value="C:nucleus"/>
    <property type="evidence" value="ECO:0007669"/>
    <property type="project" value="UniProtKB-SubCell"/>
</dbReference>
<keyword evidence="10" id="KW-0804">Transcription</keyword>
<proteinExistence type="inferred from homology"/>
<dbReference type="Proteomes" id="UP000594262">
    <property type="component" value="Unplaced"/>
</dbReference>
<keyword evidence="11" id="KW-0539">Nucleus</keyword>
<evidence type="ECO:0000256" key="2">
    <source>
        <dbReference type="ARBA" id="ARBA00004123"/>
    </source>
</evidence>
<name>A0A7M5X828_9CNID</name>
<evidence type="ECO:0000313" key="17">
    <source>
        <dbReference type="Proteomes" id="UP000594262"/>
    </source>
</evidence>
<evidence type="ECO:0000256" key="6">
    <source>
        <dbReference type="ARBA" id="ARBA00022771"/>
    </source>
</evidence>
<feature type="domain" description="C2H2-type" evidence="15">
    <location>
        <begin position="404"/>
        <end position="431"/>
    </location>
</feature>
<dbReference type="PROSITE" id="PS50157">
    <property type="entry name" value="ZINC_FINGER_C2H2_2"/>
    <property type="match status" value="3"/>
</dbReference>
<evidence type="ECO:0000256" key="13">
    <source>
        <dbReference type="SAM" id="Coils"/>
    </source>
</evidence>
<organism evidence="16 17">
    <name type="scientific">Clytia hemisphaerica</name>
    <dbReference type="NCBI Taxonomy" id="252671"/>
    <lineage>
        <taxon>Eukaryota</taxon>
        <taxon>Metazoa</taxon>
        <taxon>Cnidaria</taxon>
        <taxon>Hydrozoa</taxon>
        <taxon>Hydroidolina</taxon>
        <taxon>Leptothecata</taxon>
        <taxon>Obeliida</taxon>
        <taxon>Clytiidae</taxon>
        <taxon>Clytia</taxon>
    </lineage>
</organism>
<dbReference type="EnsemblMetazoa" id="CLYHEMT019320.1">
    <property type="protein sequence ID" value="CLYHEMP019320.1"/>
    <property type="gene ID" value="CLYHEMG019320"/>
</dbReference>
<dbReference type="PANTHER" id="PTHR23235">
    <property type="entry name" value="KRUEPPEL-LIKE TRANSCRIPTION FACTOR"/>
    <property type="match status" value="1"/>
</dbReference>
<dbReference type="RefSeq" id="XP_066918200.1">
    <property type="nucleotide sequence ID" value="XM_067062099.1"/>
</dbReference>
<comment type="function">
    <text evidence="1">May be involved in transcriptional regulation.</text>
</comment>
<dbReference type="FunFam" id="3.30.160.60:FF:000419">
    <property type="entry name" value="Early growth response protein 4"/>
    <property type="match status" value="1"/>
</dbReference>
<keyword evidence="8" id="KW-0805">Transcription regulation</keyword>
<reference evidence="16" key="1">
    <citation type="submission" date="2021-01" db="UniProtKB">
        <authorList>
            <consortium name="EnsemblMetazoa"/>
        </authorList>
    </citation>
    <scope>IDENTIFICATION</scope>
</reference>
<feature type="compositionally biased region" description="Polar residues" evidence="14">
    <location>
        <begin position="149"/>
        <end position="164"/>
    </location>
</feature>
<dbReference type="Gene3D" id="3.30.160.60">
    <property type="entry name" value="Classic Zinc Finger"/>
    <property type="match status" value="3"/>
</dbReference>
<keyword evidence="13" id="KW-0175">Coiled coil</keyword>
<feature type="compositionally biased region" description="Low complexity" evidence="14">
    <location>
        <begin position="165"/>
        <end position="207"/>
    </location>
</feature>
<evidence type="ECO:0000256" key="7">
    <source>
        <dbReference type="ARBA" id="ARBA00022833"/>
    </source>
</evidence>
<keyword evidence="4" id="KW-0479">Metal-binding</keyword>
<accession>A0A7M5X828</accession>
<evidence type="ECO:0000256" key="8">
    <source>
        <dbReference type="ARBA" id="ARBA00023015"/>
    </source>
</evidence>
<evidence type="ECO:0000256" key="1">
    <source>
        <dbReference type="ARBA" id="ARBA00003767"/>
    </source>
</evidence>
<dbReference type="Pfam" id="PF00096">
    <property type="entry name" value="zf-C2H2"/>
    <property type="match status" value="2"/>
</dbReference>
<evidence type="ECO:0000256" key="11">
    <source>
        <dbReference type="ARBA" id="ARBA00023242"/>
    </source>
</evidence>
<sequence length="491" mass="55996">MDTTSLENLLQAAAVDQLIGYEGNQTAQNLLQDVQGGQNKYPAYLEDMANSTNQDTTAFGDNLINEGNFNTEYDTYLDMKPDIALLKQKLEGTQQQESQQQQKIGYEEFAQVPSPCASVSSLSNPPSPYHNQPSPAYNPPSPYSNTSAGSPYNSTSGSPYNDNTAPLSPYSAPASPYGSQQGSPAQFNNQQQQPQQVDNFNNSQQQGQWWMQQEQRMMQEQEWCMPNKFNTLAPQMTQLKQNVAGQELFLQGLQKYQEQQQQLIEKMQAQLLAKQQAQQMQQQQQAQQQQQQQVAQPTPFKMQQPSQVNMKWPGVSENSAFQQPQKFPACSMANTYPIQPINPRPINRAGLSILKEKRNDPTKKCKVPLAERPYACPVDNCPRRFSRSDELTRHMRTHTGQKPFQCRICMRNFSRSDHLTTHIRTHTGEKPFACDCCGRRFARSDERRRHMKIHLREQQKREEEMKKAMQQQAVNNQMMNVNGGEAIFVQA</sequence>
<evidence type="ECO:0000313" key="16">
    <source>
        <dbReference type="EnsemblMetazoa" id="CLYHEMP019320.1"/>
    </source>
</evidence>
<dbReference type="SMART" id="SM00355">
    <property type="entry name" value="ZnF_C2H2"/>
    <property type="match status" value="3"/>
</dbReference>
<keyword evidence="9" id="KW-0238">DNA-binding</keyword>
<feature type="domain" description="C2H2-type" evidence="15">
    <location>
        <begin position="432"/>
        <end position="459"/>
    </location>
</feature>
<keyword evidence="7" id="KW-0862">Zinc</keyword>
<dbReference type="GeneID" id="136805530"/>
<evidence type="ECO:0000259" key="15">
    <source>
        <dbReference type="PROSITE" id="PS50157"/>
    </source>
</evidence>
<keyword evidence="17" id="KW-1185">Reference proteome</keyword>
<dbReference type="OrthoDB" id="5967292at2759"/>
<dbReference type="PROSITE" id="PS00028">
    <property type="entry name" value="ZINC_FINGER_C2H2_1"/>
    <property type="match status" value="3"/>
</dbReference>
<evidence type="ECO:0000256" key="10">
    <source>
        <dbReference type="ARBA" id="ARBA00023163"/>
    </source>
</evidence>
<protein>
    <recommendedName>
        <fullName evidence="15">C2H2-type domain-containing protein</fullName>
    </recommendedName>
</protein>
<feature type="compositionally biased region" description="Polar residues" evidence="14">
    <location>
        <begin position="117"/>
        <end position="132"/>
    </location>
</feature>
<feature type="coiled-coil region" evidence="13">
    <location>
        <begin position="250"/>
        <end position="293"/>
    </location>
</feature>
<feature type="domain" description="C2H2-type" evidence="15">
    <location>
        <begin position="374"/>
        <end position="403"/>
    </location>
</feature>
<evidence type="ECO:0000256" key="4">
    <source>
        <dbReference type="ARBA" id="ARBA00022723"/>
    </source>
</evidence>
<keyword evidence="6 12" id="KW-0863">Zinc-finger</keyword>
<comment type="subcellular location">
    <subcellularLocation>
        <location evidence="2">Nucleus</location>
    </subcellularLocation>
</comment>
<dbReference type="SUPFAM" id="SSF57667">
    <property type="entry name" value="beta-beta-alpha zinc fingers"/>
    <property type="match status" value="2"/>
</dbReference>